<evidence type="ECO:0000313" key="7">
    <source>
        <dbReference type="EMBL" id="CAE0045853.1"/>
    </source>
</evidence>
<dbReference type="InterPro" id="IPR005225">
    <property type="entry name" value="Small_GTP-bd"/>
</dbReference>
<dbReference type="Pfam" id="PF00025">
    <property type="entry name" value="Arf"/>
    <property type="match status" value="1"/>
</dbReference>
<dbReference type="GO" id="GO:0005525">
    <property type="term" value="F:GTP binding"/>
    <property type="evidence" value="ECO:0007669"/>
    <property type="project" value="UniProtKB-KW"/>
</dbReference>
<dbReference type="PANTHER" id="PTHR45909">
    <property type="entry name" value="ADP-RIBOSYLATION FACTOR-RELATED PROTEIN 1"/>
    <property type="match status" value="1"/>
</dbReference>
<feature type="binding site" evidence="4">
    <location>
        <begin position="133"/>
        <end position="136"/>
    </location>
    <ligand>
        <name>GTP</name>
        <dbReference type="ChEBI" id="CHEBI:37565"/>
    </ligand>
</feature>
<dbReference type="InterPro" id="IPR024156">
    <property type="entry name" value="Small_GTPase_ARF"/>
</dbReference>
<dbReference type="FunFam" id="3.40.50.300:FF:001166">
    <property type="entry name" value="ADP-ribosylation factor D"/>
    <property type="match status" value="1"/>
</dbReference>
<dbReference type="SMART" id="SM00177">
    <property type="entry name" value="ARF"/>
    <property type="match status" value="1"/>
</dbReference>
<dbReference type="InterPro" id="IPR006689">
    <property type="entry name" value="Small_GTPase_ARF/SAR"/>
</dbReference>
<dbReference type="PROSITE" id="PS51417">
    <property type="entry name" value="ARF"/>
    <property type="match status" value="1"/>
</dbReference>
<dbReference type="SUPFAM" id="SSF52540">
    <property type="entry name" value="P-loop containing nucleoside triphosphate hydrolases"/>
    <property type="match status" value="1"/>
</dbReference>
<evidence type="ECO:0000256" key="1">
    <source>
        <dbReference type="ARBA" id="ARBA00010290"/>
    </source>
</evidence>
<keyword evidence="5" id="KW-0460">Magnesium</keyword>
<accession>A0A7S3ECW3</accession>
<comment type="similarity">
    <text evidence="1 6">Belongs to the small GTPase superfamily. Arf family.</text>
</comment>
<feature type="binding site" evidence="4">
    <location>
        <position position="77"/>
    </location>
    <ligand>
        <name>GTP</name>
        <dbReference type="ChEBI" id="CHEBI:37565"/>
    </ligand>
</feature>
<reference evidence="7" key="1">
    <citation type="submission" date="2021-01" db="EMBL/GenBank/DDBJ databases">
        <authorList>
            <person name="Corre E."/>
            <person name="Pelletier E."/>
            <person name="Niang G."/>
            <person name="Scheremetjew M."/>
            <person name="Finn R."/>
            <person name="Kale V."/>
            <person name="Holt S."/>
            <person name="Cochrane G."/>
            <person name="Meng A."/>
            <person name="Brown T."/>
            <person name="Cohen L."/>
        </authorList>
    </citation>
    <scope>NUCLEOTIDE SEQUENCE</scope>
    <source>
        <strain evidence="7">CCMP 769</strain>
    </source>
</reference>
<dbReference type="CDD" id="cd00878">
    <property type="entry name" value="Arf_Arl"/>
    <property type="match status" value="1"/>
</dbReference>
<dbReference type="GO" id="GO:0034067">
    <property type="term" value="P:protein localization to Golgi apparatus"/>
    <property type="evidence" value="ECO:0007669"/>
    <property type="project" value="TreeGrafter"/>
</dbReference>
<protein>
    <submittedName>
        <fullName evidence="7">Uncharacterized protein</fullName>
    </submittedName>
</protein>
<dbReference type="Gene3D" id="3.40.50.300">
    <property type="entry name" value="P-loop containing nucleotide triphosphate hydrolases"/>
    <property type="match status" value="1"/>
</dbReference>
<keyword evidence="3 4" id="KW-0342">GTP-binding</keyword>
<dbReference type="GO" id="GO:0046872">
    <property type="term" value="F:metal ion binding"/>
    <property type="evidence" value="ECO:0007669"/>
    <property type="project" value="UniProtKB-KW"/>
</dbReference>
<sequence>MFSLIQGAWKSLTEVPQRKVLLLGLDGSGKTTLMEQLKLIYAGMEPLPASKVAPTVGLNIAKFQLKKFSYIVWDVGGSASLRTLWDRYLSEADGVLWVLDAGDGSRADEALEILLEILARDEVKGKPTLIVANKEDEEDGYDLDKFAKSCFEYLKGRDWKMCRCSALEGDGVKEGFDWLADALASIEEKESD</sequence>
<dbReference type="PANTHER" id="PTHR45909:SF1">
    <property type="entry name" value="ADP-RIBOSYLATION FACTOR-RELATED PROTEIN 1"/>
    <property type="match status" value="1"/>
</dbReference>
<dbReference type="InterPro" id="IPR027417">
    <property type="entry name" value="P-loop_NTPase"/>
</dbReference>
<keyword evidence="5" id="KW-0479">Metal-binding</keyword>
<feature type="binding site" evidence="5">
    <location>
        <position position="55"/>
    </location>
    <ligand>
        <name>Mg(2+)</name>
        <dbReference type="ChEBI" id="CHEBI:18420"/>
    </ligand>
</feature>
<feature type="binding site" evidence="4">
    <location>
        <begin position="24"/>
        <end position="31"/>
    </location>
    <ligand>
        <name>GTP</name>
        <dbReference type="ChEBI" id="CHEBI:37565"/>
    </ligand>
</feature>
<evidence type="ECO:0000256" key="6">
    <source>
        <dbReference type="RuleBase" id="RU003925"/>
    </source>
</evidence>
<dbReference type="GO" id="GO:0003924">
    <property type="term" value="F:GTPase activity"/>
    <property type="evidence" value="ECO:0007669"/>
    <property type="project" value="InterPro"/>
</dbReference>
<dbReference type="EMBL" id="HBHW01017914">
    <property type="protein sequence ID" value="CAE0045853.1"/>
    <property type="molecule type" value="Transcribed_RNA"/>
</dbReference>
<evidence type="ECO:0000256" key="4">
    <source>
        <dbReference type="PIRSR" id="PIRSR606689-1"/>
    </source>
</evidence>
<organism evidence="7">
    <name type="scientific">Rhodosorus marinus</name>
    <dbReference type="NCBI Taxonomy" id="101924"/>
    <lineage>
        <taxon>Eukaryota</taxon>
        <taxon>Rhodophyta</taxon>
        <taxon>Stylonematophyceae</taxon>
        <taxon>Stylonematales</taxon>
        <taxon>Stylonemataceae</taxon>
        <taxon>Rhodosorus</taxon>
    </lineage>
</organism>
<dbReference type="PRINTS" id="PR00328">
    <property type="entry name" value="SAR1GTPBP"/>
</dbReference>
<dbReference type="AlphaFoldDB" id="A0A7S3ECW3"/>
<dbReference type="GO" id="GO:0005794">
    <property type="term" value="C:Golgi apparatus"/>
    <property type="evidence" value="ECO:0007669"/>
    <property type="project" value="TreeGrafter"/>
</dbReference>
<name>A0A7S3ECW3_9RHOD</name>
<feature type="binding site" evidence="5">
    <location>
        <position position="31"/>
    </location>
    <ligand>
        <name>Mg(2+)</name>
        <dbReference type="ChEBI" id="CHEBI:18420"/>
    </ligand>
</feature>
<dbReference type="SMART" id="SM00178">
    <property type="entry name" value="SAR"/>
    <property type="match status" value="1"/>
</dbReference>
<dbReference type="GO" id="GO:0006886">
    <property type="term" value="P:intracellular protein transport"/>
    <property type="evidence" value="ECO:0007669"/>
    <property type="project" value="TreeGrafter"/>
</dbReference>
<keyword evidence="2 4" id="KW-0547">Nucleotide-binding</keyword>
<evidence type="ECO:0000256" key="5">
    <source>
        <dbReference type="PIRSR" id="PIRSR606689-2"/>
    </source>
</evidence>
<evidence type="ECO:0000256" key="3">
    <source>
        <dbReference type="ARBA" id="ARBA00023134"/>
    </source>
</evidence>
<dbReference type="GO" id="GO:0043001">
    <property type="term" value="P:Golgi to plasma membrane protein transport"/>
    <property type="evidence" value="ECO:0007669"/>
    <property type="project" value="TreeGrafter"/>
</dbReference>
<evidence type="ECO:0000256" key="2">
    <source>
        <dbReference type="ARBA" id="ARBA00022741"/>
    </source>
</evidence>
<gene>
    <name evidence="7" type="ORF">RMAR00112_LOCUS13828</name>
</gene>
<dbReference type="NCBIfam" id="TIGR00231">
    <property type="entry name" value="small_GTP"/>
    <property type="match status" value="1"/>
</dbReference>
<proteinExistence type="inferred from homology"/>